<keyword evidence="2" id="KW-0597">Phosphoprotein</keyword>
<dbReference type="SMART" id="SM00987">
    <property type="entry name" value="UreE_C"/>
    <property type="match status" value="1"/>
</dbReference>
<evidence type="ECO:0000256" key="13">
    <source>
        <dbReference type="PROSITE-ProRule" id="PRU10072"/>
    </source>
</evidence>
<evidence type="ECO:0000256" key="9">
    <source>
        <dbReference type="ARBA" id="ARBA00052069"/>
    </source>
</evidence>
<dbReference type="EnsemblMetazoa" id="CLYHEMT020407.1">
    <property type="protein sequence ID" value="CLYHEMP020407.1"/>
    <property type="gene ID" value="CLYHEMG020407"/>
</dbReference>
<evidence type="ECO:0000256" key="8">
    <source>
        <dbReference type="ARBA" id="ARBA00023242"/>
    </source>
</evidence>
<evidence type="ECO:0000256" key="15">
    <source>
        <dbReference type="SAM" id="MobiDB-lite"/>
    </source>
</evidence>
<dbReference type="PROSITE" id="PS00130">
    <property type="entry name" value="U_DNA_GLYCOSYLASE"/>
    <property type="match status" value="1"/>
</dbReference>
<dbReference type="GO" id="GO:0005739">
    <property type="term" value="C:mitochondrion"/>
    <property type="evidence" value="ECO:0007669"/>
    <property type="project" value="UniProtKB-SubCell"/>
</dbReference>
<evidence type="ECO:0000256" key="7">
    <source>
        <dbReference type="ARBA" id="ARBA00023204"/>
    </source>
</evidence>
<evidence type="ECO:0000256" key="11">
    <source>
        <dbReference type="ARBA" id="ARBA00064140"/>
    </source>
</evidence>
<dbReference type="GeneID" id="136822467"/>
<keyword evidence="5" id="KW-0007">Acetylation</keyword>
<feature type="domain" description="Uracil-DNA glycosylase-like" evidence="16">
    <location>
        <begin position="138"/>
        <end position="299"/>
    </location>
</feature>
<dbReference type="CDD" id="cd10027">
    <property type="entry name" value="UDG-F1-like"/>
    <property type="match status" value="1"/>
</dbReference>
<comment type="subunit">
    <text evidence="11">Interacts with RPA2 subunit of the RPA trimer; this interaction mediates UNG2 recruitment to RPA-coated single-stranded DNA at stalled replication forks. Interacts with PCNA; this interaction mediates UNG2 recruitment to S-phase replication foci. Interacts (via N-terminus) with FAM72A.</text>
</comment>
<dbReference type="InterPro" id="IPR018085">
    <property type="entry name" value="Ura-DNA_Glyclase_AS"/>
</dbReference>
<keyword evidence="4 12" id="KW-0378">Hydrolase</keyword>
<comment type="subcellular location">
    <subcellularLocation>
        <location evidence="12">Mitochondrion</location>
    </subcellularLocation>
    <subcellularLocation>
        <location evidence="12">Nucleus</location>
    </subcellularLocation>
</comment>
<evidence type="ECO:0000313" key="18">
    <source>
        <dbReference type="Proteomes" id="UP000594262"/>
    </source>
</evidence>
<comment type="function">
    <text evidence="12 14">Excises uracil residues from the DNA which can arise as a result of misincorporation of dUMP residues by DNA polymerase or due to deamination of cytosine.</text>
</comment>
<comment type="catalytic activity">
    <reaction evidence="12 14">
        <text>Hydrolyzes single-stranded DNA or mismatched double-stranded DNA and polynucleotides, releasing free uracil.</text>
        <dbReference type="EC" id="3.2.2.27"/>
    </reaction>
</comment>
<feature type="compositionally biased region" description="Basic and acidic residues" evidence="15">
    <location>
        <begin position="67"/>
        <end position="76"/>
    </location>
</feature>
<feature type="active site" description="Proton acceptor" evidence="12 13">
    <location>
        <position position="153"/>
    </location>
</feature>
<dbReference type="OrthoDB" id="10031947at2759"/>
<protein>
    <recommendedName>
        <fullName evidence="12 14">Uracil-DNA glycosylase</fullName>
        <shortName evidence="12">UDG</shortName>
        <ecNumber evidence="12 14">3.2.2.27</ecNumber>
    </recommendedName>
</protein>
<dbReference type="NCBIfam" id="NF003588">
    <property type="entry name" value="PRK05254.1-1"/>
    <property type="match status" value="1"/>
</dbReference>
<evidence type="ECO:0000256" key="12">
    <source>
        <dbReference type="HAMAP-Rule" id="MF_03166"/>
    </source>
</evidence>
<comment type="catalytic activity">
    <reaction evidence="10">
        <text>a 2'-deoxyuridine in single-stranded DNA + H2O = a 2'-deoxyribose 5'-monophosphate in single-stranded DNA + uracil</text>
        <dbReference type="Rhea" id="RHEA:81459"/>
        <dbReference type="Rhea" id="RHEA-COMP:12847"/>
        <dbReference type="Rhea" id="RHEA-COMP:19684"/>
        <dbReference type="ChEBI" id="CHEBI:15377"/>
        <dbReference type="ChEBI" id="CHEBI:17568"/>
        <dbReference type="ChEBI" id="CHEBI:133902"/>
        <dbReference type="ChEBI" id="CHEBI:139095"/>
    </reaction>
    <physiologicalReaction direction="left-to-right" evidence="10">
        <dbReference type="Rhea" id="RHEA:81460"/>
    </physiologicalReaction>
</comment>
<feature type="compositionally biased region" description="Low complexity" evidence="15">
    <location>
        <begin position="22"/>
        <end position="43"/>
    </location>
</feature>
<dbReference type="NCBIfam" id="NF003591">
    <property type="entry name" value="PRK05254.1-4"/>
    <property type="match status" value="1"/>
</dbReference>
<organism evidence="17 18">
    <name type="scientific">Clytia hemisphaerica</name>
    <dbReference type="NCBI Taxonomy" id="252671"/>
    <lineage>
        <taxon>Eukaryota</taxon>
        <taxon>Metazoa</taxon>
        <taxon>Cnidaria</taxon>
        <taxon>Hydrozoa</taxon>
        <taxon>Hydroidolina</taxon>
        <taxon>Leptothecata</taxon>
        <taxon>Obeliida</taxon>
        <taxon>Clytiidae</taxon>
        <taxon>Clytia</taxon>
    </lineage>
</organism>
<keyword evidence="7 12" id="KW-0234">DNA repair</keyword>
<evidence type="ECO:0000256" key="3">
    <source>
        <dbReference type="ARBA" id="ARBA00022763"/>
    </source>
</evidence>
<reference evidence="17" key="1">
    <citation type="submission" date="2021-01" db="UniProtKB">
        <authorList>
            <consortium name="EnsemblMetazoa"/>
        </authorList>
    </citation>
    <scope>IDENTIFICATION</scope>
</reference>
<sequence>MINKTTRLLSMMKNKVTTPDPSQKSISSFFQKSTKRSSSNMSSPPAKIAKRNDEKENATTTSPLSPEQKRKMEENRVKAQEKLLEKTTQEFDIGQSWKKALAPEFSKEYFGKLKNFVAAERKQKTIYPPEKDVFSWTNYFDINDTKVVIIGQDPYHGPKQAHGLCFSVQLGITPPPSLKNMYKELASDIEGFKIPSHGYLAGWASQGVLLLNACLTVVAHNANSHQGKGWEKLTDATIKWIDRNLDGVVFILWGKYAEKKGSFINKSRHLVLTGKHPSPLSAHRGFFGCKHFSKTNEYLQKQKKKPIDWNYLPEKLD</sequence>
<name>A0A7M5XAQ5_9CNID</name>
<evidence type="ECO:0000259" key="16">
    <source>
        <dbReference type="SMART" id="SM00986"/>
    </source>
</evidence>
<dbReference type="SUPFAM" id="SSF52141">
    <property type="entry name" value="Uracil-DNA glycosylase-like"/>
    <property type="match status" value="1"/>
</dbReference>
<dbReference type="NCBIfam" id="NF003592">
    <property type="entry name" value="PRK05254.1-5"/>
    <property type="match status" value="1"/>
</dbReference>
<accession>A0A7M5XAQ5</accession>
<dbReference type="FunFam" id="3.40.470.10:FF:000004">
    <property type="entry name" value="Uracil-DNA glycosylase"/>
    <property type="match status" value="1"/>
</dbReference>
<dbReference type="Pfam" id="PF03167">
    <property type="entry name" value="UDG"/>
    <property type="match status" value="1"/>
</dbReference>
<comment type="similarity">
    <text evidence="1 12 14">Belongs to the uracil-DNA glycosylase (UDG) superfamily. UNG family.</text>
</comment>
<proteinExistence type="inferred from homology"/>
<keyword evidence="3 12" id="KW-0227">DNA damage</keyword>
<dbReference type="RefSeq" id="XP_066934833.1">
    <property type="nucleotide sequence ID" value="XM_067078732.1"/>
</dbReference>
<dbReference type="PANTHER" id="PTHR11264">
    <property type="entry name" value="URACIL-DNA GLYCOSYLASE"/>
    <property type="match status" value="1"/>
</dbReference>
<dbReference type="EC" id="3.2.2.27" evidence="12 14"/>
<dbReference type="InterPro" id="IPR005122">
    <property type="entry name" value="Uracil-DNA_glycosylase-like"/>
</dbReference>
<dbReference type="GO" id="GO:0005654">
    <property type="term" value="C:nucleoplasm"/>
    <property type="evidence" value="ECO:0007669"/>
    <property type="project" value="UniProtKB-ARBA"/>
</dbReference>
<dbReference type="Proteomes" id="UP000594262">
    <property type="component" value="Unplaced"/>
</dbReference>
<evidence type="ECO:0000256" key="2">
    <source>
        <dbReference type="ARBA" id="ARBA00022553"/>
    </source>
</evidence>
<evidence type="ECO:0000256" key="5">
    <source>
        <dbReference type="ARBA" id="ARBA00022990"/>
    </source>
</evidence>
<dbReference type="GO" id="GO:0097510">
    <property type="term" value="P:base-excision repair, AP site formation via deaminated base removal"/>
    <property type="evidence" value="ECO:0007669"/>
    <property type="project" value="TreeGrafter"/>
</dbReference>
<dbReference type="HAMAP" id="MF_00148">
    <property type="entry name" value="UDG"/>
    <property type="match status" value="1"/>
</dbReference>
<dbReference type="NCBIfam" id="NF003589">
    <property type="entry name" value="PRK05254.1-2"/>
    <property type="match status" value="1"/>
</dbReference>
<keyword evidence="18" id="KW-1185">Reference proteome</keyword>
<evidence type="ECO:0000256" key="10">
    <source>
        <dbReference type="ARBA" id="ARBA00052828"/>
    </source>
</evidence>
<evidence type="ECO:0000256" key="1">
    <source>
        <dbReference type="ARBA" id="ARBA00008184"/>
    </source>
</evidence>
<keyword evidence="6 12" id="KW-0496">Mitochondrion</keyword>
<keyword evidence="8 12" id="KW-0539">Nucleus</keyword>
<dbReference type="InterPro" id="IPR036895">
    <property type="entry name" value="Uracil-DNA_glycosylase-like_sf"/>
</dbReference>
<dbReference type="PANTHER" id="PTHR11264:SF0">
    <property type="entry name" value="URACIL-DNA GLYCOSYLASE"/>
    <property type="match status" value="1"/>
</dbReference>
<evidence type="ECO:0000256" key="4">
    <source>
        <dbReference type="ARBA" id="ARBA00022801"/>
    </source>
</evidence>
<evidence type="ECO:0000256" key="6">
    <source>
        <dbReference type="ARBA" id="ARBA00023128"/>
    </source>
</evidence>
<dbReference type="SMART" id="SM00986">
    <property type="entry name" value="UDG"/>
    <property type="match status" value="1"/>
</dbReference>
<evidence type="ECO:0000256" key="14">
    <source>
        <dbReference type="RuleBase" id="RU003780"/>
    </source>
</evidence>
<dbReference type="InterPro" id="IPR002043">
    <property type="entry name" value="UDG_fam1"/>
</dbReference>
<dbReference type="NCBIfam" id="TIGR00628">
    <property type="entry name" value="ung"/>
    <property type="match status" value="1"/>
</dbReference>
<feature type="region of interest" description="Disordered" evidence="15">
    <location>
        <begin position="1"/>
        <end position="76"/>
    </location>
</feature>
<dbReference type="AlphaFoldDB" id="A0A7M5XAQ5"/>
<evidence type="ECO:0000313" key="17">
    <source>
        <dbReference type="EnsemblMetazoa" id="CLYHEMP020407.1"/>
    </source>
</evidence>
<dbReference type="GO" id="GO:0004844">
    <property type="term" value="F:uracil DNA N-glycosylase activity"/>
    <property type="evidence" value="ECO:0007669"/>
    <property type="project" value="UniProtKB-UniRule"/>
</dbReference>
<comment type="catalytic activity">
    <reaction evidence="9">
        <text>a 2'-deoxyuridine in double-stranded DNA + H2O = a 2'-deoxyribose 5'-monophosphate in double-stranded DNA + uracil</text>
        <dbReference type="Rhea" id="RHEA:81455"/>
        <dbReference type="Rhea" id="RHEA-COMP:14231"/>
        <dbReference type="Rhea" id="RHEA-COMP:17071"/>
        <dbReference type="ChEBI" id="CHEBI:15377"/>
        <dbReference type="ChEBI" id="CHEBI:17568"/>
        <dbReference type="ChEBI" id="CHEBI:133902"/>
        <dbReference type="ChEBI" id="CHEBI:139095"/>
    </reaction>
    <physiologicalReaction direction="left-to-right" evidence="9">
        <dbReference type="Rhea" id="RHEA:81456"/>
    </physiologicalReaction>
</comment>
<dbReference type="Gene3D" id="3.40.470.10">
    <property type="entry name" value="Uracil-DNA glycosylase-like domain"/>
    <property type="match status" value="1"/>
</dbReference>